<dbReference type="SUPFAM" id="SSF56235">
    <property type="entry name" value="N-terminal nucleophile aminohydrolases (Ntn hydrolases)"/>
    <property type="match status" value="1"/>
</dbReference>
<gene>
    <name evidence="1" type="ORF">ENP55_00840</name>
</gene>
<dbReference type="Gene3D" id="3.60.20.40">
    <property type="match status" value="1"/>
</dbReference>
<dbReference type="PANTHER" id="PTHR43881">
    <property type="entry name" value="GAMMA-GLUTAMYLTRANSPEPTIDASE (AFU_ORTHOLOGUE AFUA_4G13580)"/>
    <property type="match status" value="1"/>
</dbReference>
<dbReference type="EMBL" id="DSJT01000003">
    <property type="protein sequence ID" value="HEF86861.1"/>
    <property type="molecule type" value="Genomic_DNA"/>
</dbReference>
<dbReference type="InterPro" id="IPR052896">
    <property type="entry name" value="GGT-like_enzyme"/>
</dbReference>
<dbReference type="PRINTS" id="PR01210">
    <property type="entry name" value="GGTRANSPTASE"/>
</dbReference>
<reference evidence="1" key="1">
    <citation type="journal article" date="2020" name="mSystems">
        <title>Genome- and Community-Level Interaction Insights into Carbon Utilization and Element Cycling Functions of Hydrothermarchaeota in Hydrothermal Sediment.</title>
        <authorList>
            <person name="Zhou Z."/>
            <person name="Liu Y."/>
            <person name="Xu W."/>
            <person name="Pan J."/>
            <person name="Luo Z.H."/>
            <person name="Li M."/>
        </authorList>
    </citation>
    <scope>NUCLEOTIDE SEQUENCE [LARGE SCALE GENOMIC DNA]</scope>
    <source>
        <strain evidence="1">SpSt-23</strain>
    </source>
</reference>
<protein>
    <submittedName>
        <fullName evidence="1">Gamma-glutamyltranspeptidase</fullName>
    </submittedName>
</protein>
<dbReference type="PANTHER" id="PTHR43881:SF1">
    <property type="entry name" value="GAMMA-GLUTAMYLTRANSPEPTIDASE (AFU_ORTHOLOGUE AFUA_4G13580)"/>
    <property type="match status" value="1"/>
</dbReference>
<dbReference type="InterPro" id="IPR029055">
    <property type="entry name" value="Ntn_hydrolases_N"/>
</dbReference>
<organism evidence="1">
    <name type="scientific">Thermosphaera aggregans</name>
    <dbReference type="NCBI Taxonomy" id="54254"/>
    <lineage>
        <taxon>Archaea</taxon>
        <taxon>Thermoproteota</taxon>
        <taxon>Thermoprotei</taxon>
        <taxon>Desulfurococcales</taxon>
        <taxon>Desulfurococcaceae</taxon>
        <taxon>Thermosphaera</taxon>
    </lineage>
</organism>
<name>A0A7C2FDR7_9CREN</name>
<dbReference type="InterPro" id="IPR043137">
    <property type="entry name" value="GGT_ssub_C"/>
</dbReference>
<dbReference type="AlphaFoldDB" id="A0A7C2FDR7"/>
<dbReference type="Gene3D" id="1.10.246.230">
    <property type="match status" value="1"/>
</dbReference>
<accession>A0A7C2FDR7</accession>
<dbReference type="Pfam" id="PF01019">
    <property type="entry name" value="G_glu_transpept"/>
    <property type="match status" value="1"/>
</dbReference>
<sequence>MPVKIAQGIKGVTADHYLAVKAGVEILEQGGNAFDAAIAVSSVLSVVQPQMGGPGGDGFLLGFLDEEVVAYSSSGRSPSGFNPEKFLAEKPVSGPLTVTIPGLVYLWGMINEEYGTLPLSTLLRPAISLAYNGFRAGWFLASSVKTRSGALSNYKWAKYYKGIAHGDLVVNKDAARTLRIIATRGWDEFYYGRLAEEFVIELQEQGVELGLEDFMEHEGYRVTPLRLELDGKTLYELPPNSQGITTINLITALYELGLDKYDFNNPQRILEWSEPVEKSYLFRDNFIGDPDYMVINPYEYFHYDKIRNIRTINTGGLDDGDTTFFIISDGEAVVGFIQSLFHPFGSGLMMGGFPVQNRGIGFAKTKGLPNSPAPKKLPLHTLSILGVDTEKAKYVIGCVGGDYRPQLHLRVYENLFIYNMNLVEALDAPRFIYTQPYSKQIVEIEPPLQSASSDKVSSMITQPYGTHGHVHVAIKKDGVVILGNDPRSEGVSIAL</sequence>
<comment type="caution">
    <text evidence="1">The sequence shown here is derived from an EMBL/GenBank/DDBJ whole genome shotgun (WGS) entry which is preliminary data.</text>
</comment>
<proteinExistence type="predicted"/>
<evidence type="ECO:0000313" key="1">
    <source>
        <dbReference type="EMBL" id="HEF86861.1"/>
    </source>
</evidence>